<dbReference type="EMBL" id="LXQA010015670">
    <property type="protein sequence ID" value="MCH89195.1"/>
    <property type="molecule type" value="Genomic_DNA"/>
</dbReference>
<proteinExistence type="predicted"/>
<dbReference type="Proteomes" id="UP000265520">
    <property type="component" value="Unassembled WGS sequence"/>
</dbReference>
<accession>A0A392MQ35</accession>
<evidence type="ECO:0000256" key="1">
    <source>
        <dbReference type="SAM" id="MobiDB-lite"/>
    </source>
</evidence>
<sequence>ATLLLTNNNNNSSLCSYSSPTSSSPPLSLANDHEVPSNGISQGEGVSLEVDTIESSDAITKVNEGGSQSHAAIDDESMEEMRSLGEQYQMEWNDTMNLVTSTLWFNFLKKMEHNDDAPQEDACNHVYDEFMEFPAWLNAQEDLNLPW</sequence>
<reference evidence="2 3" key="1">
    <citation type="journal article" date="2018" name="Front. Plant Sci.">
        <title>Red Clover (Trifolium pratense) and Zigzag Clover (T. medium) - A Picture of Genomic Similarities and Differences.</title>
        <authorList>
            <person name="Dluhosova J."/>
            <person name="Istvanek J."/>
            <person name="Nedelnik J."/>
            <person name="Repkova J."/>
        </authorList>
    </citation>
    <scope>NUCLEOTIDE SEQUENCE [LARGE SCALE GENOMIC DNA]</scope>
    <source>
        <strain evidence="3">cv. 10/8</strain>
        <tissue evidence="2">Leaf</tissue>
    </source>
</reference>
<gene>
    <name evidence="2" type="ORF">A2U01_0010088</name>
</gene>
<comment type="caution">
    <text evidence="2">The sequence shown here is derived from an EMBL/GenBank/DDBJ whole genome shotgun (WGS) entry which is preliminary data.</text>
</comment>
<name>A0A392MQ35_9FABA</name>
<dbReference type="PANTHER" id="PTHR37256">
    <property type="entry name" value="E1A-BINDING PROTEIN P400-LIKE"/>
    <property type="match status" value="1"/>
</dbReference>
<evidence type="ECO:0000313" key="3">
    <source>
        <dbReference type="Proteomes" id="UP000265520"/>
    </source>
</evidence>
<protein>
    <submittedName>
        <fullName evidence="2">Transcription factor btd-like</fullName>
    </submittedName>
</protein>
<evidence type="ECO:0000313" key="2">
    <source>
        <dbReference type="EMBL" id="MCH89195.1"/>
    </source>
</evidence>
<organism evidence="2 3">
    <name type="scientific">Trifolium medium</name>
    <dbReference type="NCBI Taxonomy" id="97028"/>
    <lineage>
        <taxon>Eukaryota</taxon>
        <taxon>Viridiplantae</taxon>
        <taxon>Streptophyta</taxon>
        <taxon>Embryophyta</taxon>
        <taxon>Tracheophyta</taxon>
        <taxon>Spermatophyta</taxon>
        <taxon>Magnoliopsida</taxon>
        <taxon>eudicotyledons</taxon>
        <taxon>Gunneridae</taxon>
        <taxon>Pentapetalae</taxon>
        <taxon>rosids</taxon>
        <taxon>fabids</taxon>
        <taxon>Fabales</taxon>
        <taxon>Fabaceae</taxon>
        <taxon>Papilionoideae</taxon>
        <taxon>50 kb inversion clade</taxon>
        <taxon>NPAAA clade</taxon>
        <taxon>Hologalegina</taxon>
        <taxon>IRL clade</taxon>
        <taxon>Trifolieae</taxon>
        <taxon>Trifolium</taxon>
    </lineage>
</organism>
<feature type="compositionally biased region" description="Low complexity" evidence="1">
    <location>
        <begin position="1"/>
        <end position="30"/>
    </location>
</feature>
<dbReference type="AlphaFoldDB" id="A0A392MQ35"/>
<feature type="non-terminal residue" evidence="2">
    <location>
        <position position="1"/>
    </location>
</feature>
<feature type="region of interest" description="Disordered" evidence="1">
    <location>
        <begin position="1"/>
        <end position="33"/>
    </location>
</feature>
<keyword evidence="3" id="KW-1185">Reference proteome</keyword>
<dbReference type="PANTHER" id="PTHR37256:SF1">
    <property type="entry name" value="MYB-LIKE PROTEIN A"/>
    <property type="match status" value="1"/>
</dbReference>